<feature type="region of interest" description="Disordered" evidence="1">
    <location>
        <begin position="903"/>
        <end position="923"/>
    </location>
</feature>
<keyword evidence="3" id="KW-1185">Reference proteome</keyword>
<dbReference type="GO" id="GO:0000796">
    <property type="term" value="C:condensin complex"/>
    <property type="evidence" value="ECO:0007669"/>
    <property type="project" value="TreeGrafter"/>
</dbReference>
<dbReference type="InterPro" id="IPR024741">
    <property type="entry name" value="Condensin2_G2"/>
</dbReference>
<dbReference type="EMBL" id="JAXIOK010000010">
    <property type="protein sequence ID" value="KAK4760937.1"/>
    <property type="molecule type" value="Genomic_DNA"/>
</dbReference>
<dbReference type="InterPro" id="IPR011989">
    <property type="entry name" value="ARM-like"/>
</dbReference>
<feature type="compositionally biased region" description="Low complexity" evidence="1">
    <location>
        <begin position="73"/>
        <end position="83"/>
    </location>
</feature>
<dbReference type="InterPro" id="IPR016024">
    <property type="entry name" value="ARM-type_fold"/>
</dbReference>
<dbReference type="PANTHER" id="PTHR16199:SF4">
    <property type="entry name" value="CONDENSIN-2 COMPLEX SUBUNIT G2"/>
    <property type="match status" value="1"/>
</dbReference>
<feature type="compositionally biased region" description="Basic residues" evidence="1">
    <location>
        <begin position="84"/>
        <end position="93"/>
    </location>
</feature>
<dbReference type="PANTHER" id="PTHR16199">
    <property type="entry name" value="CONDENSIN-2 COMPLEX SUBUNIT G2"/>
    <property type="match status" value="1"/>
</dbReference>
<dbReference type="Gene3D" id="1.25.10.10">
    <property type="entry name" value="Leucine-rich Repeat Variant"/>
    <property type="match status" value="1"/>
</dbReference>
<dbReference type="SUPFAM" id="SSF48371">
    <property type="entry name" value="ARM repeat"/>
    <property type="match status" value="1"/>
</dbReference>
<reference evidence="2 3" key="1">
    <citation type="journal article" date="2023" name="Hortic Res">
        <title>Pangenome of water caltrop reveals structural variations and asymmetric subgenome divergence after allopolyploidization.</title>
        <authorList>
            <person name="Zhang X."/>
            <person name="Chen Y."/>
            <person name="Wang L."/>
            <person name="Yuan Y."/>
            <person name="Fang M."/>
            <person name="Shi L."/>
            <person name="Lu R."/>
            <person name="Comes H.P."/>
            <person name="Ma Y."/>
            <person name="Chen Y."/>
            <person name="Huang G."/>
            <person name="Zhou Y."/>
            <person name="Zheng Z."/>
            <person name="Qiu Y."/>
        </authorList>
    </citation>
    <scope>NUCLEOTIDE SEQUENCE [LARGE SCALE GENOMIC DNA]</scope>
    <source>
        <tissue evidence="2">Roots</tissue>
    </source>
</reference>
<feature type="region of interest" description="Disordered" evidence="1">
    <location>
        <begin position="70"/>
        <end position="112"/>
    </location>
</feature>
<protein>
    <recommendedName>
        <fullName evidence="4">Condensin-2 complex subunit G2</fullName>
    </recommendedName>
</protein>
<name>A0AAN7Q7P3_9MYRT</name>
<dbReference type="GO" id="GO:0000070">
    <property type="term" value="P:mitotic sister chromatid segregation"/>
    <property type="evidence" value="ECO:0007669"/>
    <property type="project" value="TreeGrafter"/>
</dbReference>
<evidence type="ECO:0000313" key="2">
    <source>
        <dbReference type="EMBL" id="KAK4760937.1"/>
    </source>
</evidence>
<evidence type="ECO:0000256" key="1">
    <source>
        <dbReference type="SAM" id="MobiDB-lite"/>
    </source>
</evidence>
<comment type="caution">
    <text evidence="2">The sequence shown here is derived from an EMBL/GenBank/DDBJ whole genome shotgun (WGS) entry which is preliminary data.</text>
</comment>
<accession>A0AAN7Q7P3</accession>
<dbReference type="GO" id="GO:0005634">
    <property type="term" value="C:nucleus"/>
    <property type="evidence" value="ECO:0007669"/>
    <property type="project" value="InterPro"/>
</dbReference>
<sequence length="1251" mass="141279">MSEQKRLRSLLQSSAEDFLSAAVKLNLKPSKHSLKALIHSISPSSPLSALPLSLERCISESIHSFHNLHEKSPFSSPISSKSPPSKRPRRSSRNPKNVPEPDRSNEESSMEQRKQRILERLQVLAHIMVLCLSSPQKAFEVEHLLPAARALHDNLILFESDSVLSSEIVNLCEEWWKEGLPERETLISQFLPFLISRSLTLKKKVDVHRVYTLREAFTLFDFMDESIEDLKLLLIRCVIAPIYLKTEDGIRFVAFIFGLSNQLMKEAFAIIRSQIPFGKKSMLEAYGDIIFRVWKGAEGNARDEIENRFLQGLIEGAIHASSNAFAASIRRVVGGFINQRTVDGVEKVLFNLTEPVIFRSLQVANSNVRHNALHLLLDMFPLEDPEATKEFKDSLLDKQFYLLEKLLFDICPDIRAVAVEGCCRTLHLFWEIIPSPTITNILTKIFDDSTHDICNTVRLSTLNGIIYLLGNPLSHEILRVLLPRLGHLLMDNCLSVRVAAADLLLFIRDIRTFQFNKVVGLDDLLGILANDQPQVAQKITRLLIPSYFPSKVTSEEACNRCVTLLKRSPLAGVKFCEFIVVEGASIKSLMELLKVITDLVLQSDQLNEDQIEGLFFAASHICEYLANEPRYKNALKEMFTSDKIQCLFSVAPTPFSQSSMLNLVSVITGEASGLFEECMSLIRNCSGISDNLEKQAEVRNAHKLLLSCDRMDDMLETFSKLLQKIAFRCHNKFGIELPKPNFPSAKRRKPQSSVKLSAKWKAGEKKPCSFEEDYLIAVGVAWQIKELLSNENSRAAIMGYQNLESLLLHLKVIAEISIVECLNFEYMDAYPVLAYAGLALHMILRDVTPHEFTRRNDESSLKESFLKTILGQTMDHLLDCAQRLFEVSRVQFMTSSPKSNQGCCNNTSSRGKEGQRSAVSTKNGAVHERSSFSITNEVKVLTSILKFIVDTFTLGFDCCNSKRCLNLTVEFLQHSISAFGQKYCSISLFKENNLKETILCLKSSITYVLKFLNLILKGSYEASKPFFEVFELANCLLDLIARIELQFGSGYALSLITALQPWIPDLIVALGSGYMLDETLECASDSLLELIKLNFPLWLSVLSNIELEEICEASPEAEGDANPRPEKHSVLQKFISTATKMIGQNRNLTNAMGALLLDGCAVGLERKEYRLVLGLIRFVCMKLVPKEDEHWNKLNTMLASLCRIYPEIEKRIEEGSSEDELEKLKAALNLLEPVWTYHLYESGRFSEMEEE</sequence>
<evidence type="ECO:0000313" key="3">
    <source>
        <dbReference type="Proteomes" id="UP001345219"/>
    </source>
</evidence>
<dbReference type="AlphaFoldDB" id="A0AAN7Q7P3"/>
<proteinExistence type="predicted"/>
<gene>
    <name evidence="2" type="ORF">SAY87_005830</name>
</gene>
<feature type="compositionally biased region" description="Basic and acidic residues" evidence="1">
    <location>
        <begin position="99"/>
        <end position="112"/>
    </location>
</feature>
<evidence type="ECO:0008006" key="4">
    <source>
        <dbReference type="Google" id="ProtNLM"/>
    </source>
</evidence>
<dbReference type="Proteomes" id="UP001345219">
    <property type="component" value="Chromosome 5"/>
</dbReference>
<organism evidence="2 3">
    <name type="scientific">Trapa incisa</name>
    <dbReference type="NCBI Taxonomy" id="236973"/>
    <lineage>
        <taxon>Eukaryota</taxon>
        <taxon>Viridiplantae</taxon>
        <taxon>Streptophyta</taxon>
        <taxon>Embryophyta</taxon>
        <taxon>Tracheophyta</taxon>
        <taxon>Spermatophyta</taxon>
        <taxon>Magnoliopsida</taxon>
        <taxon>eudicotyledons</taxon>
        <taxon>Gunneridae</taxon>
        <taxon>Pentapetalae</taxon>
        <taxon>rosids</taxon>
        <taxon>malvids</taxon>
        <taxon>Myrtales</taxon>
        <taxon>Lythraceae</taxon>
        <taxon>Trapa</taxon>
    </lineage>
</organism>
<dbReference type="Pfam" id="PF12422">
    <property type="entry name" value="Condensin2nSMC"/>
    <property type="match status" value="1"/>
</dbReference>